<protein>
    <submittedName>
        <fullName evidence="2">Uncharacterized protein</fullName>
    </submittedName>
</protein>
<feature type="region of interest" description="Disordered" evidence="1">
    <location>
        <begin position="33"/>
        <end position="52"/>
    </location>
</feature>
<comment type="caution">
    <text evidence="2">The sequence shown here is derived from an EMBL/GenBank/DDBJ whole genome shotgun (WGS) entry which is preliminary data.</text>
</comment>
<keyword evidence="3" id="KW-1185">Reference proteome</keyword>
<sequence>MKKGFDMIGVEEAFLQSVQGQMQRAELISSMRQSRFEGGRDERDVPSLRKFL</sequence>
<dbReference type="AlphaFoldDB" id="A0A8J3I8M9"/>
<gene>
    <name evidence="2" type="ORF">KSX_74010</name>
</gene>
<accession>A0A8J3I8M9</accession>
<evidence type="ECO:0000313" key="3">
    <source>
        <dbReference type="Proteomes" id="UP000612362"/>
    </source>
</evidence>
<organism evidence="2 3">
    <name type="scientific">Ktedonospora formicarum</name>
    <dbReference type="NCBI Taxonomy" id="2778364"/>
    <lineage>
        <taxon>Bacteria</taxon>
        <taxon>Bacillati</taxon>
        <taxon>Chloroflexota</taxon>
        <taxon>Ktedonobacteria</taxon>
        <taxon>Ktedonobacterales</taxon>
        <taxon>Ktedonobacteraceae</taxon>
        <taxon>Ktedonospora</taxon>
    </lineage>
</organism>
<dbReference type="Proteomes" id="UP000612362">
    <property type="component" value="Unassembled WGS sequence"/>
</dbReference>
<reference evidence="2" key="1">
    <citation type="submission" date="2020-10" db="EMBL/GenBank/DDBJ databases">
        <title>Taxonomic study of unclassified bacteria belonging to the class Ktedonobacteria.</title>
        <authorList>
            <person name="Yabe S."/>
            <person name="Wang C.M."/>
            <person name="Zheng Y."/>
            <person name="Sakai Y."/>
            <person name="Cavaletti L."/>
            <person name="Monciardini P."/>
            <person name="Donadio S."/>
        </authorList>
    </citation>
    <scope>NUCLEOTIDE SEQUENCE</scope>
    <source>
        <strain evidence="2">SOSP1-1</strain>
    </source>
</reference>
<evidence type="ECO:0000313" key="2">
    <source>
        <dbReference type="EMBL" id="GHO49238.1"/>
    </source>
</evidence>
<feature type="compositionally biased region" description="Basic and acidic residues" evidence="1">
    <location>
        <begin position="34"/>
        <end position="52"/>
    </location>
</feature>
<name>A0A8J3I8M9_9CHLR</name>
<dbReference type="EMBL" id="BNJF01000005">
    <property type="protein sequence ID" value="GHO49238.1"/>
    <property type="molecule type" value="Genomic_DNA"/>
</dbReference>
<evidence type="ECO:0000256" key="1">
    <source>
        <dbReference type="SAM" id="MobiDB-lite"/>
    </source>
</evidence>
<proteinExistence type="predicted"/>